<dbReference type="InterPro" id="IPR016129">
    <property type="entry name" value="Caspase_his_AS"/>
</dbReference>
<comment type="similarity">
    <text evidence="1 6">Belongs to the peptidase C14A family.</text>
</comment>
<dbReference type="Gene3D" id="3.30.70.1470">
    <property type="entry name" value="Caspase-like"/>
    <property type="match status" value="1"/>
</dbReference>
<dbReference type="SMART" id="SM00115">
    <property type="entry name" value="CASc"/>
    <property type="match status" value="1"/>
</dbReference>
<dbReference type="InterPro" id="IPR015917">
    <property type="entry name" value="Pept_C14A"/>
</dbReference>
<dbReference type="InterPro" id="IPR001309">
    <property type="entry name" value="Pept_C14_p20"/>
</dbReference>
<feature type="region of interest" description="Disordered" evidence="7">
    <location>
        <begin position="1"/>
        <end position="25"/>
    </location>
</feature>
<evidence type="ECO:0000259" key="9">
    <source>
        <dbReference type="PROSITE" id="PS50208"/>
    </source>
</evidence>
<dbReference type="PROSITE" id="PS50207">
    <property type="entry name" value="CASPASE_P10"/>
    <property type="match status" value="1"/>
</dbReference>
<dbReference type="GO" id="GO:0005737">
    <property type="term" value="C:cytoplasm"/>
    <property type="evidence" value="ECO:0007669"/>
    <property type="project" value="TreeGrafter"/>
</dbReference>
<keyword evidence="5" id="KW-0865">Zymogen</keyword>
<keyword evidence="4" id="KW-0788">Thiol protease</keyword>
<proteinExistence type="evidence at transcript level"/>
<feature type="domain" description="Caspase family p20" evidence="9">
    <location>
        <begin position="48"/>
        <end position="172"/>
    </location>
</feature>
<dbReference type="PRINTS" id="PR00376">
    <property type="entry name" value="IL1BCENZYME"/>
</dbReference>
<dbReference type="CDD" id="cd00032">
    <property type="entry name" value="CASc"/>
    <property type="match status" value="1"/>
</dbReference>
<keyword evidence="2" id="KW-0645">Protease</keyword>
<evidence type="ECO:0000259" key="8">
    <source>
        <dbReference type="PROSITE" id="PS50207"/>
    </source>
</evidence>
<dbReference type="GO" id="GO:0004197">
    <property type="term" value="F:cysteine-type endopeptidase activity"/>
    <property type="evidence" value="ECO:0007669"/>
    <property type="project" value="InterPro"/>
</dbReference>
<dbReference type="InterPro" id="IPR002138">
    <property type="entry name" value="Pept_C14_p10"/>
</dbReference>
<dbReference type="PANTHER" id="PTHR10454:SF210">
    <property type="entry name" value="CASPASE-2"/>
    <property type="match status" value="1"/>
</dbReference>
<dbReference type="InterPro" id="IPR029030">
    <property type="entry name" value="Caspase-like_dom_sf"/>
</dbReference>
<feature type="domain" description="Caspase family p10" evidence="8">
    <location>
        <begin position="186"/>
        <end position="278"/>
    </location>
</feature>
<dbReference type="InterPro" id="IPR033139">
    <property type="entry name" value="Caspase_cys_AS"/>
</dbReference>
<gene>
    <name evidence="10" type="primary">Casp-3</name>
</gene>
<dbReference type="PROSITE" id="PS01122">
    <property type="entry name" value="CASPASE_CYS"/>
    <property type="match status" value="1"/>
</dbReference>
<dbReference type="InterPro" id="IPR011600">
    <property type="entry name" value="Pept_C14_caspase"/>
</dbReference>
<dbReference type="GO" id="GO:0006915">
    <property type="term" value="P:apoptotic process"/>
    <property type="evidence" value="ECO:0007669"/>
    <property type="project" value="TreeGrafter"/>
</dbReference>
<keyword evidence="3" id="KW-0378">Hydrolase</keyword>
<dbReference type="InterPro" id="IPR002398">
    <property type="entry name" value="Pept_C14"/>
</dbReference>
<dbReference type="Gene3D" id="3.40.50.1460">
    <property type="match status" value="1"/>
</dbReference>
<dbReference type="Pfam" id="PF00656">
    <property type="entry name" value="Peptidase_C14"/>
    <property type="match status" value="1"/>
</dbReference>
<feature type="compositionally biased region" description="Polar residues" evidence="7">
    <location>
        <begin position="1"/>
        <end position="19"/>
    </location>
</feature>
<evidence type="ECO:0000256" key="4">
    <source>
        <dbReference type="ARBA" id="ARBA00022807"/>
    </source>
</evidence>
<sequence length="278" mass="32027">MDETTADVSFNRNPSNSSEPMPKVEADAVTRIEPETMYYDTAGEKYLIIFNHIQYKKTIYFGYQRPSSRIGADKDVDKLCEVFDNLGYKVTTYTDLEHLEILQKVKELCKKDHKSTSCLCFAFLTHGEKGGDLFAADRPYQFRDVTSIVENGHPSLAGKPKIFFVQACRGGQIDSGKRLQLDGDKASLVIPTHADFLVLYSSVEDYLSYRDINGSFMIQELCKVIKEYREQWDILHIITLVQRRVAFYRTTYAPSNLSIHDKKQMPETRFTLTKLFMF</sequence>
<accession>F6K5S4</accession>
<dbReference type="SUPFAM" id="SSF52129">
    <property type="entry name" value="Caspase-like"/>
    <property type="match status" value="1"/>
</dbReference>
<evidence type="ECO:0000256" key="1">
    <source>
        <dbReference type="ARBA" id="ARBA00010134"/>
    </source>
</evidence>
<evidence type="ECO:0000256" key="6">
    <source>
        <dbReference type="RuleBase" id="RU003971"/>
    </source>
</evidence>
<dbReference type="PROSITE" id="PS01121">
    <property type="entry name" value="CASPASE_HIS"/>
    <property type="match status" value="1"/>
</dbReference>
<evidence type="ECO:0000256" key="3">
    <source>
        <dbReference type="ARBA" id="ARBA00022801"/>
    </source>
</evidence>
<evidence type="ECO:0000256" key="2">
    <source>
        <dbReference type="ARBA" id="ARBA00022670"/>
    </source>
</evidence>
<evidence type="ECO:0000313" key="10">
    <source>
        <dbReference type="EMBL" id="AEF30499.1"/>
    </source>
</evidence>
<dbReference type="EMBL" id="HM234681">
    <property type="protein sequence ID" value="AEF30499.1"/>
    <property type="molecule type" value="mRNA"/>
</dbReference>
<dbReference type="AlphaFoldDB" id="F6K5S4"/>
<organism evidence="10">
    <name type="scientific">Euphydryas aurinia</name>
    <name type="common">Marsh fritillary butterfly</name>
    <dbReference type="NCBI Taxonomy" id="104503"/>
    <lineage>
        <taxon>Eukaryota</taxon>
        <taxon>Metazoa</taxon>
        <taxon>Ecdysozoa</taxon>
        <taxon>Arthropoda</taxon>
        <taxon>Hexapoda</taxon>
        <taxon>Insecta</taxon>
        <taxon>Pterygota</taxon>
        <taxon>Neoptera</taxon>
        <taxon>Endopterygota</taxon>
        <taxon>Lepidoptera</taxon>
        <taxon>Glossata</taxon>
        <taxon>Ditrysia</taxon>
        <taxon>Papilionoidea</taxon>
        <taxon>Nymphalidae</taxon>
        <taxon>Nymphalinae</taxon>
        <taxon>Euphydryas</taxon>
    </lineage>
</organism>
<dbReference type="GO" id="GO:0043525">
    <property type="term" value="P:positive regulation of neuron apoptotic process"/>
    <property type="evidence" value="ECO:0007669"/>
    <property type="project" value="TreeGrafter"/>
</dbReference>
<protein>
    <submittedName>
        <fullName evidence="10">Caspase-3</fullName>
    </submittedName>
</protein>
<evidence type="ECO:0000256" key="5">
    <source>
        <dbReference type="ARBA" id="ARBA00023145"/>
    </source>
</evidence>
<dbReference type="PROSITE" id="PS50208">
    <property type="entry name" value="CASPASE_P20"/>
    <property type="match status" value="1"/>
</dbReference>
<reference evidence="10" key="1">
    <citation type="journal article" date="2011" name="BMC Genomics">
        <title>A comprehensive characterization of the caspase gene family in insects from the order Lepidoptera.</title>
        <authorList>
            <person name="Courtiade J."/>
            <person name="Pauchet Y."/>
            <person name="Vogel H."/>
            <person name="Heckel D.G."/>
        </authorList>
    </citation>
    <scope>NUCLEOTIDE SEQUENCE</scope>
    <source>
        <tissue evidence="10">Whole animal</tissue>
    </source>
</reference>
<name>F6K5S4_EUPAU</name>
<dbReference type="GO" id="GO:0006508">
    <property type="term" value="P:proteolysis"/>
    <property type="evidence" value="ECO:0007669"/>
    <property type="project" value="UniProtKB-KW"/>
</dbReference>
<dbReference type="PANTHER" id="PTHR10454">
    <property type="entry name" value="CASPASE"/>
    <property type="match status" value="1"/>
</dbReference>
<evidence type="ECO:0000256" key="7">
    <source>
        <dbReference type="SAM" id="MobiDB-lite"/>
    </source>
</evidence>